<dbReference type="AlphaFoldDB" id="A0A822YQH9"/>
<protein>
    <submittedName>
        <fullName evidence="2">Uncharacterized protein</fullName>
    </submittedName>
</protein>
<keyword evidence="3" id="KW-1185">Reference proteome</keyword>
<dbReference type="EMBL" id="DUZY01000003">
    <property type="protein sequence ID" value="DAD31478.1"/>
    <property type="molecule type" value="Genomic_DNA"/>
</dbReference>
<gene>
    <name evidence="2" type="ORF">HUJ06_010329</name>
</gene>
<evidence type="ECO:0000256" key="1">
    <source>
        <dbReference type="SAM" id="Phobius"/>
    </source>
</evidence>
<reference evidence="2 3" key="1">
    <citation type="journal article" date="2020" name="Mol. Biol. Evol.">
        <title>Distinct Expression and Methylation Patterns for Genes with Different Fates following a Single Whole-Genome Duplication in Flowering Plants.</title>
        <authorList>
            <person name="Shi T."/>
            <person name="Rahmani R.S."/>
            <person name="Gugger P.F."/>
            <person name="Wang M."/>
            <person name="Li H."/>
            <person name="Zhang Y."/>
            <person name="Li Z."/>
            <person name="Wang Q."/>
            <person name="Van de Peer Y."/>
            <person name="Marchal K."/>
            <person name="Chen J."/>
        </authorList>
    </citation>
    <scope>NUCLEOTIDE SEQUENCE [LARGE SCALE GENOMIC DNA]</scope>
    <source>
        <tissue evidence="2">Leaf</tissue>
    </source>
</reference>
<keyword evidence="1" id="KW-0812">Transmembrane</keyword>
<evidence type="ECO:0000313" key="2">
    <source>
        <dbReference type="EMBL" id="DAD31478.1"/>
    </source>
</evidence>
<proteinExistence type="predicted"/>
<evidence type="ECO:0000313" key="3">
    <source>
        <dbReference type="Proteomes" id="UP000607653"/>
    </source>
</evidence>
<name>A0A822YQH9_NELNU</name>
<dbReference type="Proteomes" id="UP000607653">
    <property type="component" value="Unassembled WGS sequence"/>
</dbReference>
<comment type="caution">
    <text evidence="2">The sequence shown here is derived from an EMBL/GenBank/DDBJ whole genome shotgun (WGS) entry which is preliminary data.</text>
</comment>
<organism evidence="2 3">
    <name type="scientific">Nelumbo nucifera</name>
    <name type="common">Sacred lotus</name>
    <dbReference type="NCBI Taxonomy" id="4432"/>
    <lineage>
        <taxon>Eukaryota</taxon>
        <taxon>Viridiplantae</taxon>
        <taxon>Streptophyta</taxon>
        <taxon>Embryophyta</taxon>
        <taxon>Tracheophyta</taxon>
        <taxon>Spermatophyta</taxon>
        <taxon>Magnoliopsida</taxon>
        <taxon>Proteales</taxon>
        <taxon>Nelumbonaceae</taxon>
        <taxon>Nelumbo</taxon>
    </lineage>
</organism>
<keyword evidence="1" id="KW-1133">Transmembrane helix</keyword>
<sequence length="42" mass="4794">MAEPCQALPTSQQSSIDAMWVISFLPLIIYFGKHFFATVYKL</sequence>
<keyword evidence="1" id="KW-0472">Membrane</keyword>
<feature type="transmembrane region" description="Helical" evidence="1">
    <location>
        <begin position="18"/>
        <end position="40"/>
    </location>
</feature>
<accession>A0A822YQH9</accession>